<dbReference type="PANTHER" id="PTHR11136:SF0">
    <property type="entry name" value="DIHYDROFOLATE SYNTHETASE-RELATED"/>
    <property type="match status" value="1"/>
</dbReference>
<evidence type="ECO:0000313" key="9">
    <source>
        <dbReference type="EMBL" id="KAG2222589.1"/>
    </source>
</evidence>
<dbReference type="UniPathway" id="UPA00850"/>
<dbReference type="InterPro" id="IPR001645">
    <property type="entry name" value="Folylpolyglutamate_synth"/>
</dbReference>
<dbReference type="EC" id="6.3.2.12" evidence="7"/>
<keyword evidence="5 7" id="KW-0067">ATP-binding</keyword>
<name>A0A8H7S4H8_9FUNG</name>
<dbReference type="GO" id="GO:0005524">
    <property type="term" value="F:ATP binding"/>
    <property type="evidence" value="ECO:0007669"/>
    <property type="project" value="UniProtKB-KW"/>
</dbReference>
<sequence>MDLGLERIQKLLSILGNPQEQLKVIHVAGTNGKGSVCAYTASVLRQLDLTVGRFNSPHLIEPQDSIYINDGPVSKEEYDRTLLYVERVNNDQQLFASSFERLVATSLLIFVNHTLDWVVMEVGLGGTLDATNVFKHPKMTIITSIGWDHATILGGSMESIAQAKAGIIKPHCPVVLAPQDESDISNTLVQQAMKLNAPFKLVKEAKQRKEEGEGDYRLELDEHIYDYSVPLRGDYQRANSATAITGLIWLRDLGDIQFTDKQLQEGIAKTYWPGRLEQIPSTILKGGQKLPSILVDGAHNAPATRALRKYLDDTMDSKQQQQQQQQQKKSIIWIIGVTTGKDIKEMLQILLRPQDSIFAVPFSQPVGMPWIESVSPQEIKDIADKLLVKDVKTFGNLKSCLQALPNNDLNYKVVICGSLYLVADFYRFLNENKK</sequence>
<gene>
    <name evidence="9" type="ORF">INT45_008708</name>
</gene>
<dbReference type="OrthoDB" id="5212574at2759"/>
<comment type="pathway">
    <text evidence="7">Cofactor biosynthesis; tetrahydrofolylpolyglutamate biosynthesis.</text>
</comment>
<comment type="similarity">
    <text evidence="1 7">Belongs to the folylpolyglutamate synthase family.</text>
</comment>
<dbReference type="InterPro" id="IPR036565">
    <property type="entry name" value="Mur-like_cat_sf"/>
</dbReference>
<keyword evidence="10" id="KW-1185">Reference proteome</keyword>
<dbReference type="PIRSF" id="PIRSF001563">
    <property type="entry name" value="Folylpolyglu_synth"/>
    <property type="match status" value="1"/>
</dbReference>
<dbReference type="GO" id="GO:0004326">
    <property type="term" value="F:tetrahydrofolylpolyglutamate synthase activity"/>
    <property type="evidence" value="ECO:0007669"/>
    <property type="project" value="InterPro"/>
</dbReference>
<keyword evidence="4 7" id="KW-0547">Nucleotide-binding</keyword>
<dbReference type="Gene3D" id="3.40.1190.10">
    <property type="entry name" value="Mur-like, catalytic domain"/>
    <property type="match status" value="1"/>
</dbReference>
<evidence type="ECO:0000259" key="8">
    <source>
        <dbReference type="Pfam" id="PF08245"/>
    </source>
</evidence>
<proteinExistence type="inferred from homology"/>
<evidence type="ECO:0000256" key="3">
    <source>
        <dbReference type="ARBA" id="ARBA00022723"/>
    </source>
</evidence>
<dbReference type="InterPro" id="IPR036615">
    <property type="entry name" value="Mur_ligase_C_dom_sf"/>
</dbReference>
<evidence type="ECO:0000256" key="7">
    <source>
        <dbReference type="PIRNR" id="PIRNR001563"/>
    </source>
</evidence>
<evidence type="ECO:0000256" key="1">
    <source>
        <dbReference type="ARBA" id="ARBA00008276"/>
    </source>
</evidence>
<dbReference type="GO" id="GO:0005739">
    <property type="term" value="C:mitochondrion"/>
    <property type="evidence" value="ECO:0007669"/>
    <property type="project" value="TreeGrafter"/>
</dbReference>
<keyword evidence="7" id="KW-0554">One-carbon metabolism</keyword>
<reference evidence="9 10" key="1">
    <citation type="submission" date="2020-12" db="EMBL/GenBank/DDBJ databases">
        <title>Metabolic potential, ecology and presence of endohyphal bacteria is reflected in genomic diversity of Mucoromycotina.</title>
        <authorList>
            <person name="Muszewska A."/>
            <person name="Okrasinska A."/>
            <person name="Steczkiewicz K."/>
            <person name="Drgas O."/>
            <person name="Orlowska M."/>
            <person name="Perlinska-Lenart U."/>
            <person name="Aleksandrzak-Piekarczyk T."/>
            <person name="Szatraj K."/>
            <person name="Zielenkiewicz U."/>
            <person name="Pilsyk S."/>
            <person name="Malc E."/>
            <person name="Mieczkowski P."/>
            <person name="Kruszewska J.S."/>
            <person name="Biernat P."/>
            <person name="Pawlowska J."/>
        </authorList>
    </citation>
    <scope>NUCLEOTIDE SEQUENCE [LARGE SCALE GENOMIC DNA]</scope>
    <source>
        <strain evidence="9 10">CBS 142.35</strain>
    </source>
</reference>
<evidence type="ECO:0000313" key="10">
    <source>
        <dbReference type="Proteomes" id="UP000646827"/>
    </source>
</evidence>
<dbReference type="Proteomes" id="UP000646827">
    <property type="component" value="Unassembled WGS sequence"/>
</dbReference>
<dbReference type="GO" id="GO:0005829">
    <property type="term" value="C:cytosol"/>
    <property type="evidence" value="ECO:0007669"/>
    <property type="project" value="TreeGrafter"/>
</dbReference>
<keyword evidence="6" id="KW-0460">Magnesium</keyword>
<keyword evidence="2 7" id="KW-0436">Ligase</keyword>
<dbReference type="SUPFAM" id="SSF53244">
    <property type="entry name" value="MurD-like peptide ligases, peptide-binding domain"/>
    <property type="match status" value="1"/>
</dbReference>
<dbReference type="PANTHER" id="PTHR11136">
    <property type="entry name" value="FOLYLPOLYGLUTAMATE SYNTHASE-RELATED"/>
    <property type="match status" value="1"/>
</dbReference>
<dbReference type="EMBL" id="JAEPRB010000079">
    <property type="protein sequence ID" value="KAG2222589.1"/>
    <property type="molecule type" value="Genomic_DNA"/>
</dbReference>
<dbReference type="AlphaFoldDB" id="A0A8H7S4H8"/>
<evidence type="ECO:0000256" key="4">
    <source>
        <dbReference type="ARBA" id="ARBA00022741"/>
    </source>
</evidence>
<accession>A0A8H7S4H8</accession>
<dbReference type="NCBIfam" id="TIGR01499">
    <property type="entry name" value="folC"/>
    <property type="match status" value="1"/>
</dbReference>
<dbReference type="GO" id="GO:0008841">
    <property type="term" value="F:dihydrofolate synthase activity"/>
    <property type="evidence" value="ECO:0007669"/>
    <property type="project" value="UniProtKB-EC"/>
</dbReference>
<evidence type="ECO:0000256" key="6">
    <source>
        <dbReference type="ARBA" id="ARBA00022842"/>
    </source>
</evidence>
<dbReference type="Gene3D" id="3.90.190.20">
    <property type="entry name" value="Mur ligase, C-terminal domain"/>
    <property type="match status" value="1"/>
</dbReference>
<dbReference type="Pfam" id="PF08245">
    <property type="entry name" value="Mur_ligase_M"/>
    <property type="match status" value="1"/>
</dbReference>
<dbReference type="GO" id="GO:0046872">
    <property type="term" value="F:metal ion binding"/>
    <property type="evidence" value="ECO:0007669"/>
    <property type="project" value="UniProtKB-KW"/>
</dbReference>
<keyword evidence="3" id="KW-0479">Metal-binding</keyword>
<dbReference type="GO" id="GO:0006730">
    <property type="term" value="P:one-carbon metabolic process"/>
    <property type="evidence" value="ECO:0007669"/>
    <property type="project" value="UniProtKB-KW"/>
</dbReference>
<dbReference type="SUPFAM" id="SSF53623">
    <property type="entry name" value="MurD-like peptide ligases, catalytic domain"/>
    <property type="match status" value="1"/>
</dbReference>
<comment type="catalytic activity">
    <reaction evidence="7">
        <text>7,8-dihydropteroate + L-glutamate + ATP = 7,8-dihydrofolate + ADP + phosphate + H(+)</text>
        <dbReference type="Rhea" id="RHEA:23584"/>
        <dbReference type="ChEBI" id="CHEBI:15378"/>
        <dbReference type="ChEBI" id="CHEBI:17839"/>
        <dbReference type="ChEBI" id="CHEBI:29985"/>
        <dbReference type="ChEBI" id="CHEBI:30616"/>
        <dbReference type="ChEBI" id="CHEBI:43474"/>
        <dbReference type="ChEBI" id="CHEBI:57451"/>
        <dbReference type="ChEBI" id="CHEBI:456216"/>
        <dbReference type="EC" id="6.3.2.12"/>
    </reaction>
</comment>
<protein>
    <recommendedName>
        <fullName evidence="7">Dihydrofolate synthetase</fullName>
        <ecNumber evidence="7">6.3.2.12</ecNumber>
    </recommendedName>
</protein>
<evidence type="ECO:0000256" key="5">
    <source>
        <dbReference type="ARBA" id="ARBA00022840"/>
    </source>
</evidence>
<feature type="domain" description="Mur ligase central" evidence="8">
    <location>
        <begin position="27"/>
        <end position="244"/>
    </location>
</feature>
<comment type="caution">
    <text evidence="9">The sequence shown here is derived from an EMBL/GenBank/DDBJ whole genome shotgun (WGS) entry which is preliminary data.</text>
</comment>
<dbReference type="InterPro" id="IPR013221">
    <property type="entry name" value="Mur_ligase_cen"/>
</dbReference>
<evidence type="ECO:0000256" key="2">
    <source>
        <dbReference type="ARBA" id="ARBA00022598"/>
    </source>
</evidence>
<organism evidence="9 10">
    <name type="scientific">Circinella minor</name>
    <dbReference type="NCBI Taxonomy" id="1195481"/>
    <lineage>
        <taxon>Eukaryota</taxon>
        <taxon>Fungi</taxon>
        <taxon>Fungi incertae sedis</taxon>
        <taxon>Mucoromycota</taxon>
        <taxon>Mucoromycotina</taxon>
        <taxon>Mucoromycetes</taxon>
        <taxon>Mucorales</taxon>
        <taxon>Lichtheimiaceae</taxon>
        <taxon>Circinella</taxon>
    </lineage>
</organism>